<evidence type="ECO:0000256" key="2">
    <source>
        <dbReference type="ARBA" id="ARBA00022475"/>
    </source>
</evidence>
<accession>A0A917FMJ9</accession>
<name>A0A917FMJ9_9BACL</name>
<organism evidence="8 9">
    <name type="scientific">Paenibacillus albidus</name>
    <dbReference type="NCBI Taxonomy" id="2041023"/>
    <lineage>
        <taxon>Bacteria</taxon>
        <taxon>Bacillati</taxon>
        <taxon>Bacillota</taxon>
        <taxon>Bacilli</taxon>
        <taxon>Bacillales</taxon>
        <taxon>Paenibacillaceae</taxon>
        <taxon>Paenibacillus</taxon>
    </lineage>
</organism>
<sequence>MTLYELVLRSMRKNLKHYYLYFFALILSTSLYFVFASLQNESTVMAATFVDIQFKSLFRAAGVLLIVIMAVFIIHANGIFLKRRSREIGLYQLVGLTRRTVGGLLIAENLLLGLGALLLGIGGGAFVSRLFLLTLMKLTGTDNVITLSFSSTAALQTATVFAVLIGFTWVQMLFMVYRTTLLDLFKGEQQGEPPKQPRPVLSAMLGLLGLVLIVAGYLLSSQITSQGLLLPLLGILAFVISGTYLFFRVMIGWVFYRIRRSMDGQLGLKNSLSLAPVIHRMKGNANSLTLITILSATTLTMVAVAYSLYYSAGSESRAMLPYDFALEQNEQATQAFQAELEKSGIAFAHQPVEAVRLAGTMGQINGDERSLLLLAAEQLQASGAELAMPAEGEGVLYNGQRKALSKETDNVAYPQTIAFAADGVHAEVRLTGVMDRYVMNYNINGRQLVVPEATVRAIREQMMASSGIEAFRIHTYQIADPDERAAASGDFAKYIKQEEFRTDFYAYSQESRQKFGLIMFVAGFLGLIFLIMTGSILYFKQMTEAEQEKQNYTILRQLGFSEREMMGGIIRKQLFVFGIPLAIGLLHSIFALKAAATLTFSGIVFPAAAAMGVYTFIYLIFAALTVGYYRRIVKALPASDTRKG</sequence>
<dbReference type="EMBL" id="BMKR01000021">
    <property type="protein sequence ID" value="GGF93996.1"/>
    <property type="molecule type" value="Genomic_DNA"/>
</dbReference>
<evidence type="ECO:0000256" key="5">
    <source>
        <dbReference type="ARBA" id="ARBA00023136"/>
    </source>
</evidence>
<dbReference type="PIRSF" id="PIRSF018968">
    <property type="entry name" value="ABC_permease_BceB"/>
    <property type="match status" value="1"/>
</dbReference>
<evidence type="ECO:0000259" key="7">
    <source>
        <dbReference type="Pfam" id="PF02687"/>
    </source>
</evidence>
<evidence type="ECO:0000256" key="1">
    <source>
        <dbReference type="ARBA" id="ARBA00004651"/>
    </source>
</evidence>
<feature type="domain" description="ABC3 transporter permease C-terminal" evidence="7">
    <location>
        <begin position="61"/>
        <end position="172"/>
    </location>
</feature>
<keyword evidence="6" id="KW-0813">Transport</keyword>
<reference evidence="8" key="1">
    <citation type="journal article" date="2014" name="Int. J. Syst. Evol. Microbiol.">
        <title>Complete genome sequence of Corynebacterium casei LMG S-19264T (=DSM 44701T), isolated from a smear-ripened cheese.</title>
        <authorList>
            <consortium name="US DOE Joint Genome Institute (JGI-PGF)"/>
            <person name="Walter F."/>
            <person name="Albersmeier A."/>
            <person name="Kalinowski J."/>
            <person name="Ruckert C."/>
        </authorList>
    </citation>
    <scope>NUCLEOTIDE SEQUENCE</scope>
    <source>
        <strain evidence="8">CGMCC 1.16134</strain>
    </source>
</reference>
<dbReference type="InterPro" id="IPR052536">
    <property type="entry name" value="ABC-4_Integral_Memb_Prot"/>
</dbReference>
<feature type="transmembrane region" description="Helical" evidence="6">
    <location>
        <begin position="153"/>
        <end position="177"/>
    </location>
</feature>
<proteinExistence type="inferred from homology"/>
<reference evidence="8" key="2">
    <citation type="submission" date="2020-09" db="EMBL/GenBank/DDBJ databases">
        <authorList>
            <person name="Sun Q."/>
            <person name="Zhou Y."/>
        </authorList>
    </citation>
    <scope>NUCLEOTIDE SEQUENCE</scope>
    <source>
        <strain evidence="8">CGMCC 1.16134</strain>
    </source>
</reference>
<keyword evidence="4 6" id="KW-1133">Transmembrane helix</keyword>
<evidence type="ECO:0000256" key="3">
    <source>
        <dbReference type="ARBA" id="ARBA00022692"/>
    </source>
</evidence>
<keyword evidence="5 6" id="KW-0472">Membrane</keyword>
<keyword evidence="3 6" id="KW-0812">Transmembrane</keyword>
<feature type="transmembrane region" description="Helical" evidence="6">
    <location>
        <begin position="604"/>
        <end position="629"/>
    </location>
</feature>
<comment type="caution">
    <text evidence="8">The sequence shown here is derived from an EMBL/GenBank/DDBJ whole genome shotgun (WGS) entry which is preliminary data.</text>
</comment>
<comment type="similarity">
    <text evidence="6">Belongs to the ABC-4 integral membrane protein family.</text>
</comment>
<dbReference type="AlphaFoldDB" id="A0A917FMJ9"/>
<dbReference type="InterPro" id="IPR027022">
    <property type="entry name" value="ABC_permease_BceB-typ"/>
</dbReference>
<comment type="subcellular location">
    <subcellularLocation>
        <location evidence="1 6">Cell membrane</location>
        <topology evidence="1 6">Multi-pass membrane protein</topology>
    </subcellularLocation>
</comment>
<dbReference type="RefSeq" id="WP_189028646.1">
    <property type="nucleotide sequence ID" value="NZ_BMKR01000021.1"/>
</dbReference>
<gene>
    <name evidence="8" type="primary">bceB</name>
    <name evidence="8" type="ORF">GCM10010912_43700</name>
</gene>
<dbReference type="GO" id="GO:0005886">
    <property type="term" value="C:plasma membrane"/>
    <property type="evidence" value="ECO:0007669"/>
    <property type="project" value="UniProtKB-SubCell"/>
</dbReference>
<evidence type="ECO:0000256" key="4">
    <source>
        <dbReference type="ARBA" id="ARBA00022989"/>
    </source>
</evidence>
<feature type="transmembrane region" description="Helical" evidence="6">
    <location>
        <begin position="101"/>
        <end position="133"/>
    </location>
</feature>
<dbReference type="Pfam" id="PF02687">
    <property type="entry name" value="FtsX"/>
    <property type="match status" value="2"/>
</dbReference>
<evidence type="ECO:0000256" key="6">
    <source>
        <dbReference type="PIRNR" id="PIRNR018968"/>
    </source>
</evidence>
<keyword evidence="9" id="KW-1185">Reference proteome</keyword>
<dbReference type="Proteomes" id="UP000637643">
    <property type="component" value="Unassembled WGS sequence"/>
</dbReference>
<protein>
    <submittedName>
        <fullName evidence="8">Bacitracin export permease protein BceB</fullName>
    </submittedName>
</protein>
<dbReference type="InterPro" id="IPR003838">
    <property type="entry name" value="ABC3_permease_C"/>
</dbReference>
<evidence type="ECO:0000313" key="9">
    <source>
        <dbReference type="Proteomes" id="UP000637643"/>
    </source>
</evidence>
<dbReference type="GO" id="GO:0055085">
    <property type="term" value="P:transmembrane transport"/>
    <property type="evidence" value="ECO:0007669"/>
    <property type="project" value="UniProtKB-UniRule"/>
</dbReference>
<feature type="transmembrane region" description="Helical" evidence="6">
    <location>
        <begin position="288"/>
        <end position="309"/>
    </location>
</feature>
<feature type="transmembrane region" description="Helical" evidence="6">
    <location>
        <begin position="198"/>
        <end position="220"/>
    </location>
</feature>
<feature type="transmembrane region" description="Helical" evidence="6">
    <location>
        <begin position="232"/>
        <end position="256"/>
    </location>
</feature>
<feature type="transmembrane region" description="Helical" evidence="6">
    <location>
        <begin position="18"/>
        <end position="38"/>
    </location>
</feature>
<feature type="transmembrane region" description="Helical" evidence="6">
    <location>
        <begin position="58"/>
        <end position="80"/>
    </location>
</feature>
<dbReference type="PANTHER" id="PTHR46795">
    <property type="entry name" value="ABC TRANSPORTER PERMEASE-RELATED-RELATED"/>
    <property type="match status" value="1"/>
</dbReference>
<evidence type="ECO:0000313" key="8">
    <source>
        <dbReference type="EMBL" id="GGF93996.1"/>
    </source>
</evidence>
<dbReference type="PANTHER" id="PTHR46795:SF3">
    <property type="entry name" value="ABC TRANSPORTER PERMEASE"/>
    <property type="match status" value="1"/>
</dbReference>
<feature type="transmembrane region" description="Helical" evidence="6">
    <location>
        <begin position="574"/>
        <end position="592"/>
    </location>
</feature>
<feature type="domain" description="ABC3 transporter permease C-terminal" evidence="7">
    <location>
        <begin position="524"/>
        <end position="625"/>
    </location>
</feature>
<keyword evidence="2 6" id="KW-1003">Cell membrane</keyword>
<feature type="transmembrane region" description="Helical" evidence="6">
    <location>
        <begin position="515"/>
        <end position="539"/>
    </location>
</feature>